<organism evidence="1 2">
    <name type="scientific">Steinernema hermaphroditum</name>
    <dbReference type="NCBI Taxonomy" id="289476"/>
    <lineage>
        <taxon>Eukaryota</taxon>
        <taxon>Metazoa</taxon>
        <taxon>Ecdysozoa</taxon>
        <taxon>Nematoda</taxon>
        <taxon>Chromadorea</taxon>
        <taxon>Rhabditida</taxon>
        <taxon>Tylenchina</taxon>
        <taxon>Panagrolaimomorpha</taxon>
        <taxon>Strongyloidoidea</taxon>
        <taxon>Steinernematidae</taxon>
        <taxon>Steinernema</taxon>
    </lineage>
</organism>
<proteinExistence type="predicted"/>
<dbReference type="Pfam" id="PF14555">
    <property type="entry name" value="UBA_4"/>
    <property type="match status" value="1"/>
</dbReference>
<evidence type="ECO:0000313" key="1">
    <source>
        <dbReference type="EMBL" id="KAK0422383.1"/>
    </source>
</evidence>
<gene>
    <name evidence="1" type="ORF">QR680_007537</name>
</gene>
<dbReference type="Proteomes" id="UP001175271">
    <property type="component" value="Unassembled WGS sequence"/>
</dbReference>
<keyword evidence="2" id="KW-1185">Reference proteome</keyword>
<sequence>MASPLVARFCRITRAEGPLAQGYLNANYGDLNGALSDFYLMERSTFINVDELKKAGLNYKMPITTTPSFDGPLVNSKLVEVLLPYVEHHLRKSASSSLSPREQLVVYIAAMSEKGNLFELAKRFRISYRLVMPTVLEVSSVINSIFSLPQLTKEKLREVAKEFEKRTGFPRIVGYLGAWSGMVLICDVDGKVIAVEDSSSYWVVRSIENLAHLLPDPEPLRPSAPKDKIAFRFLSAGCTRHNLTFIPYSPGYKCKLSSKENHFNTIVNGILHEQEDRIHLLNAMFPTHTKHIQRSHYKDVLLSYIHVYNLMRGNPKCFHPYVDRYNIPARRWYSSYYATPKDPEADKIAEYLYEKKSRT</sequence>
<dbReference type="AlphaFoldDB" id="A0AA39IFN0"/>
<protein>
    <submittedName>
        <fullName evidence="1">Uncharacterized protein</fullName>
    </submittedName>
</protein>
<dbReference type="EMBL" id="JAUCMV010000001">
    <property type="protein sequence ID" value="KAK0422383.1"/>
    <property type="molecule type" value="Genomic_DNA"/>
</dbReference>
<accession>A0AA39IFN0</accession>
<evidence type="ECO:0000313" key="2">
    <source>
        <dbReference type="Proteomes" id="UP001175271"/>
    </source>
</evidence>
<name>A0AA39IFN0_9BILA</name>
<reference evidence="1" key="1">
    <citation type="submission" date="2023-06" db="EMBL/GenBank/DDBJ databases">
        <title>Genomic analysis of the entomopathogenic nematode Steinernema hermaphroditum.</title>
        <authorList>
            <person name="Schwarz E.M."/>
            <person name="Heppert J.K."/>
            <person name="Baniya A."/>
            <person name="Schwartz H.T."/>
            <person name="Tan C.-H."/>
            <person name="Antoshechkin I."/>
            <person name="Sternberg P.W."/>
            <person name="Goodrich-Blair H."/>
            <person name="Dillman A.R."/>
        </authorList>
    </citation>
    <scope>NUCLEOTIDE SEQUENCE</scope>
    <source>
        <strain evidence="1">PS9179</strain>
        <tissue evidence="1">Whole animal</tissue>
    </source>
</reference>
<comment type="caution">
    <text evidence="1">The sequence shown here is derived from an EMBL/GenBank/DDBJ whole genome shotgun (WGS) entry which is preliminary data.</text>
</comment>